<protein>
    <submittedName>
        <fullName evidence="8">Sigma-54-dependent Fis family transcriptional regulator</fullName>
    </submittedName>
</protein>
<dbReference type="InterPro" id="IPR002078">
    <property type="entry name" value="Sigma_54_int"/>
</dbReference>
<dbReference type="InterPro" id="IPR058031">
    <property type="entry name" value="AAA_lid_NorR"/>
</dbReference>
<proteinExistence type="predicted"/>
<dbReference type="GO" id="GO:0006355">
    <property type="term" value="P:regulation of DNA-templated transcription"/>
    <property type="evidence" value="ECO:0007669"/>
    <property type="project" value="InterPro"/>
</dbReference>
<evidence type="ECO:0000256" key="3">
    <source>
        <dbReference type="ARBA" id="ARBA00023015"/>
    </source>
</evidence>
<feature type="domain" description="Sigma-54 factor interaction" evidence="6">
    <location>
        <begin position="161"/>
        <end position="390"/>
    </location>
</feature>
<dbReference type="InterPro" id="IPR003593">
    <property type="entry name" value="AAA+_ATPase"/>
</dbReference>
<evidence type="ECO:0000313" key="8">
    <source>
        <dbReference type="EMBL" id="TQV76043.1"/>
    </source>
</evidence>
<dbReference type="Gene3D" id="3.40.50.2300">
    <property type="match status" value="1"/>
</dbReference>
<feature type="domain" description="Response regulatory" evidence="7">
    <location>
        <begin position="12"/>
        <end position="131"/>
    </location>
</feature>
<dbReference type="InterPro" id="IPR027417">
    <property type="entry name" value="P-loop_NTPase"/>
</dbReference>
<dbReference type="Pfam" id="PF25601">
    <property type="entry name" value="AAA_lid_14"/>
    <property type="match status" value="1"/>
</dbReference>
<organism evidence="8 9">
    <name type="scientific">Exilibacterium tricleocarpae</name>
    <dbReference type="NCBI Taxonomy" id="2591008"/>
    <lineage>
        <taxon>Bacteria</taxon>
        <taxon>Pseudomonadati</taxon>
        <taxon>Pseudomonadota</taxon>
        <taxon>Gammaproteobacteria</taxon>
        <taxon>Cellvibrionales</taxon>
        <taxon>Cellvibrionaceae</taxon>
        <taxon>Exilibacterium</taxon>
    </lineage>
</organism>
<dbReference type="Gene3D" id="3.40.50.300">
    <property type="entry name" value="P-loop containing nucleotide triphosphate hydrolases"/>
    <property type="match status" value="1"/>
</dbReference>
<evidence type="ECO:0000259" key="7">
    <source>
        <dbReference type="PROSITE" id="PS50110"/>
    </source>
</evidence>
<dbReference type="Proteomes" id="UP000319732">
    <property type="component" value="Unassembled WGS sequence"/>
</dbReference>
<dbReference type="CDD" id="cd00009">
    <property type="entry name" value="AAA"/>
    <property type="match status" value="1"/>
</dbReference>
<keyword evidence="3" id="KW-0805">Transcription regulation</keyword>
<dbReference type="PROSITE" id="PS00688">
    <property type="entry name" value="SIGMA54_INTERACT_3"/>
    <property type="match status" value="1"/>
</dbReference>
<dbReference type="EMBL" id="VHSG01000015">
    <property type="protein sequence ID" value="TQV76043.1"/>
    <property type="molecule type" value="Genomic_DNA"/>
</dbReference>
<evidence type="ECO:0000256" key="4">
    <source>
        <dbReference type="ARBA" id="ARBA00023163"/>
    </source>
</evidence>
<dbReference type="RefSeq" id="WP_142905252.1">
    <property type="nucleotide sequence ID" value="NZ_ML660095.1"/>
</dbReference>
<keyword evidence="2" id="KW-0067">ATP-binding</keyword>
<dbReference type="InterPro" id="IPR009057">
    <property type="entry name" value="Homeodomain-like_sf"/>
</dbReference>
<dbReference type="AlphaFoldDB" id="A0A545TFP6"/>
<dbReference type="Pfam" id="PF00072">
    <property type="entry name" value="Response_reg"/>
    <property type="match status" value="1"/>
</dbReference>
<name>A0A545TFP6_9GAMM</name>
<dbReference type="PROSITE" id="PS50110">
    <property type="entry name" value="RESPONSE_REGULATORY"/>
    <property type="match status" value="1"/>
</dbReference>
<dbReference type="InterPro" id="IPR002197">
    <property type="entry name" value="HTH_Fis"/>
</dbReference>
<evidence type="ECO:0000313" key="9">
    <source>
        <dbReference type="Proteomes" id="UP000319732"/>
    </source>
</evidence>
<dbReference type="SUPFAM" id="SSF46689">
    <property type="entry name" value="Homeodomain-like"/>
    <property type="match status" value="1"/>
</dbReference>
<keyword evidence="5" id="KW-0597">Phosphoprotein</keyword>
<sequence>MQSQTAKPFDGAVLIVDDDKDVLFTAELVLSERFSRVTCLSDPMQIPAALGSDEFDIVVLDMNFSRGADTGAEGMYWLQQIRTLAPQTRVIMTTAFGEIDLAVEAIKNGAVDFLMKPWENEKLETTVSNCFQLARSERQVKRLEDTQHILEEQLEEDFHEIIGASPSMRRVFELIDKVAMTDANVLVLGENGTGKELVARAIHRQSARSSQAMISVDMGSISESLFESEMFGHKKGAFTDARADRAGRFELAYGGTLFLDEIGNLSPSAQVKLLGALERREIVRVGGSKPIPIDIRLISATNIPRTELSNGGNFRMDLLYRINTVEISLPPLRERHQDIPALIDHYLRLLCGKYKKTGSHVSQKTIKALQGYRWPGNIRELKHSLERAIIVSKSSELRLEDLLLRQEPEPKAAIDFNLERIEKKTIENALQAFEGNLTLVAKELGLGRTTLYRKLKKYGVSC</sequence>
<keyword evidence="4" id="KW-0804">Transcription</keyword>
<evidence type="ECO:0000256" key="1">
    <source>
        <dbReference type="ARBA" id="ARBA00022741"/>
    </source>
</evidence>
<dbReference type="PANTHER" id="PTHR32071">
    <property type="entry name" value="TRANSCRIPTIONAL REGULATORY PROTEIN"/>
    <property type="match status" value="1"/>
</dbReference>
<dbReference type="Gene3D" id="1.10.10.60">
    <property type="entry name" value="Homeodomain-like"/>
    <property type="match status" value="1"/>
</dbReference>
<dbReference type="GO" id="GO:0043565">
    <property type="term" value="F:sequence-specific DNA binding"/>
    <property type="evidence" value="ECO:0007669"/>
    <property type="project" value="InterPro"/>
</dbReference>
<dbReference type="InterPro" id="IPR001789">
    <property type="entry name" value="Sig_transdc_resp-reg_receiver"/>
</dbReference>
<keyword evidence="9" id="KW-1185">Reference proteome</keyword>
<dbReference type="SMART" id="SM00448">
    <property type="entry name" value="REC"/>
    <property type="match status" value="1"/>
</dbReference>
<dbReference type="GO" id="GO:0005524">
    <property type="term" value="F:ATP binding"/>
    <property type="evidence" value="ECO:0007669"/>
    <property type="project" value="UniProtKB-KW"/>
</dbReference>
<accession>A0A545TFP6</accession>
<dbReference type="FunFam" id="3.40.50.300:FF:000006">
    <property type="entry name" value="DNA-binding transcriptional regulator NtrC"/>
    <property type="match status" value="1"/>
</dbReference>
<evidence type="ECO:0000256" key="5">
    <source>
        <dbReference type="PROSITE-ProRule" id="PRU00169"/>
    </source>
</evidence>
<reference evidence="8 9" key="1">
    <citation type="submission" date="2019-06" db="EMBL/GenBank/DDBJ databases">
        <title>Whole genome sequence for Cellvibrionaceae sp. R142.</title>
        <authorList>
            <person name="Wang G."/>
        </authorList>
    </citation>
    <scope>NUCLEOTIDE SEQUENCE [LARGE SCALE GENOMIC DNA]</scope>
    <source>
        <strain evidence="8 9">R142</strain>
    </source>
</reference>
<dbReference type="GO" id="GO:0000160">
    <property type="term" value="P:phosphorelay signal transduction system"/>
    <property type="evidence" value="ECO:0007669"/>
    <property type="project" value="InterPro"/>
</dbReference>
<dbReference type="InterPro" id="IPR025944">
    <property type="entry name" value="Sigma_54_int_dom_CS"/>
</dbReference>
<dbReference type="PROSITE" id="PS50045">
    <property type="entry name" value="SIGMA54_INTERACT_4"/>
    <property type="match status" value="1"/>
</dbReference>
<feature type="modified residue" description="4-aspartylphosphate" evidence="5">
    <location>
        <position position="61"/>
    </location>
</feature>
<evidence type="ECO:0000259" key="6">
    <source>
        <dbReference type="PROSITE" id="PS50045"/>
    </source>
</evidence>
<dbReference type="SUPFAM" id="SSF52172">
    <property type="entry name" value="CheY-like"/>
    <property type="match status" value="1"/>
</dbReference>
<dbReference type="SMART" id="SM00382">
    <property type="entry name" value="AAA"/>
    <property type="match status" value="1"/>
</dbReference>
<dbReference type="Pfam" id="PF00158">
    <property type="entry name" value="Sigma54_activat"/>
    <property type="match status" value="1"/>
</dbReference>
<evidence type="ECO:0000256" key="2">
    <source>
        <dbReference type="ARBA" id="ARBA00022840"/>
    </source>
</evidence>
<dbReference type="PRINTS" id="PR01590">
    <property type="entry name" value="HTHFIS"/>
</dbReference>
<dbReference type="PANTHER" id="PTHR32071:SF113">
    <property type="entry name" value="ALGINATE BIOSYNTHESIS TRANSCRIPTIONAL REGULATORY PROTEIN ALGB"/>
    <property type="match status" value="1"/>
</dbReference>
<gene>
    <name evidence="8" type="ORF">FKG94_15655</name>
</gene>
<dbReference type="InterPro" id="IPR011006">
    <property type="entry name" value="CheY-like_superfamily"/>
</dbReference>
<dbReference type="SUPFAM" id="SSF52540">
    <property type="entry name" value="P-loop containing nucleoside triphosphate hydrolases"/>
    <property type="match status" value="1"/>
</dbReference>
<comment type="caution">
    <text evidence="8">The sequence shown here is derived from an EMBL/GenBank/DDBJ whole genome shotgun (WGS) entry which is preliminary data.</text>
</comment>
<dbReference type="Gene3D" id="1.10.8.60">
    <property type="match status" value="1"/>
</dbReference>
<dbReference type="Pfam" id="PF02954">
    <property type="entry name" value="HTH_8"/>
    <property type="match status" value="1"/>
</dbReference>
<keyword evidence="1" id="KW-0547">Nucleotide-binding</keyword>
<dbReference type="OrthoDB" id="9804019at2"/>